<keyword evidence="3" id="KW-1185">Reference proteome</keyword>
<feature type="compositionally biased region" description="Pro residues" evidence="1">
    <location>
        <begin position="85"/>
        <end position="97"/>
    </location>
</feature>
<evidence type="ECO:0000313" key="3">
    <source>
        <dbReference type="Proteomes" id="UP001651158"/>
    </source>
</evidence>
<name>A0ABR4QR03_9CEST</name>
<evidence type="ECO:0000256" key="1">
    <source>
        <dbReference type="SAM" id="MobiDB-lite"/>
    </source>
</evidence>
<comment type="caution">
    <text evidence="2">The sequence shown here is derived from an EMBL/GenBank/DDBJ whole genome shotgun (WGS) entry which is preliminary data.</text>
</comment>
<organism evidence="2 3">
    <name type="scientific">Taenia crassiceps</name>
    <dbReference type="NCBI Taxonomy" id="6207"/>
    <lineage>
        <taxon>Eukaryota</taxon>
        <taxon>Metazoa</taxon>
        <taxon>Spiralia</taxon>
        <taxon>Lophotrochozoa</taxon>
        <taxon>Platyhelminthes</taxon>
        <taxon>Cestoda</taxon>
        <taxon>Eucestoda</taxon>
        <taxon>Cyclophyllidea</taxon>
        <taxon>Taeniidae</taxon>
        <taxon>Taenia</taxon>
    </lineage>
</organism>
<evidence type="ECO:0000313" key="2">
    <source>
        <dbReference type="EMBL" id="KAL5112085.1"/>
    </source>
</evidence>
<sequence>MPPKSSRDFDRTSLFKQSEGDALIDRLVSIDKSLDDLIEEITELVESLRWVRRSEAEGDLNTAEVACMTEGASGSRDSAPSALRLPPPPPPPPPPPSFIDLENQYCLSKGDFGIKESIHAAVKS</sequence>
<feature type="region of interest" description="Disordered" evidence="1">
    <location>
        <begin position="69"/>
        <end position="99"/>
    </location>
</feature>
<dbReference type="Proteomes" id="UP001651158">
    <property type="component" value="Unassembled WGS sequence"/>
</dbReference>
<dbReference type="EMBL" id="JAKROA010000001">
    <property type="protein sequence ID" value="KAL5112085.1"/>
    <property type="molecule type" value="Genomic_DNA"/>
</dbReference>
<gene>
    <name evidence="2" type="ORF">TcWFU_005107</name>
</gene>
<accession>A0ABR4QR03</accession>
<reference evidence="2 3" key="1">
    <citation type="journal article" date="2022" name="Front. Cell. Infect. Microbiol.">
        <title>The Genomes of Two Strains of Taenia crassiceps the Animal Model for the Study of Human Cysticercosis.</title>
        <authorList>
            <person name="Bobes R.J."/>
            <person name="Estrada K."/>
            <person name="Rios-Valencia D.G."/>
            <person name="Calderon-Gallegos A."/>
            <person name="de la Torre P."/>
            <person name="Carrero J.C."/>
            <person name="Sanchez-Flores A."/>
            <person name="Laclette J.P."/>
        </authorList>
    </citation>
    <scope>NUCLEOTIDE SEQUENCE [LARGE SCALE GENOMIC DNA]</scope>
    <source>
        <strain evidence="2">WFUcys</strain>
    </source>
</reference>
<protein>
    <submittedName>
        <fullName evidence="2">Uncharacterized protein</fullName>
    </submittedName>
</protein>
<proteinExistence type="predicted"/>